<feature type="domain" description="Peptidase S1" evidence="4">
    <location>
        <begin position="29"/>
        <end position="271"/>
    </location>
</feature>
<dbReference type="FunFam" id="2.40.10.10:FF:000068">
    <property type="entry name" value="transmembrane protease serine 2"/>
    <property type="match status" value="1"/>
</dbReference>
<dbReference type="SUPFAM" id="SSF50494">
    <property type="entry name" value="Trypsin-like serine proteases"/>
    <property type="match status" value="1"/>
</dbReference>
<organism evidence="5 6">
    <name type="scientific">Culex pipiens pipiens</name>
    <name type="common">Northern house mosquito</name>
    <dbReference type="NCBI Taxonomy" id="38569"/>
    <lineage>
        <taxon>Eukaryota</taxon>
        <taxon>Metazoa</taxon>
        <taxon>Ecdysozoa</taxon>
        <taxon>Arthropoda</taxon>
        <taxon>Hexapoda</taxon>
        <taxon>Insecta</taxon>
        <taxon>Pterygota</taxon>
        <taxon>Neoptera</taxon>
        <taxon>Endopterygota</taxon>
        <taxon>Diptera</taxon>
        <taxon>Nematocera</taxon>
        <taxon>Culicoidea</taxon>
        <taxon>Culicidae</taxon>
        <taxon>Culicinae</taxon>
        <taxon>Culicini</taxon>
        <taxon>Culex</taxon>
        <taxon>Culex</taxon>
    </lineage>
</organism>
<dbReference type="EMBL" id="JBEHCU010010604">
    <property type="protein sequence ID" value="KAL1377969.1"/>
    <property type="molecule type" value="Genomic_DNA"/>
</dbReference>
<evidence type="ECO:0000256" key="1">
    <source>
        <dbReference type="ARBA" id="ARBA00023157"/>
    </source>
</evidence>
<dbReference type="Proteomes" id="UP001562425">
    <property type="component" value="Unassembled WGS sequence"/>
</dbReference>
<keyword evidence="1" id="KW-1015">Disulfide bond</keyword>
<protein>
    <recommendedName>
        <fullName evidence="4">Peptidase S1 domain-containing protein</fullName>
    </recommendedName>
</protein>
<feature type="signal peptide" evidence="3">
    <location>
        <begin position="1"/>
        <end position="19"/>
    </location>
</feature>
<dbReference type="SMART" id="SM00020">
    <property type="entry name" value="Tryp_SPc"/>
    <property type="match status" value="1"/>
</dbReference>
<dbReference type="AlphaFoldDB" id="A0ABD1CNK4"/>
<proteinExistence type="inferred from homology"/>
<keyword evidence="6" id="KW-1185">Reference proteome</keyword>
<evidence type="ECO:0000313" key="5">
    <source>
        <dbReference type="EMBL" id="KAL1377969.1"/>
    </source>
</evidence>
<dbReference type="Pfam" id="PF00089">
    <property type="entry name" value="Trypsin"/>
    <property type="match status" value="1"/>
</dbReference>
<evidence type="ECO:0000256" key="3">
    <source>
        <dbReference type="SAM" id="SignalP"/>
    </source>
</evidence>
<sequence>MDNMLKGAILCLCLGAVLASTTVDRGSRVAGGTDAIAAEYPYIVSVQRFLLLRANHVCGGTIINEFHVLSAAECFANNLNSRYRVQAGKLSLNQFEITEQTINVLNFVIHPSYDQSLSPFNIAVVRLQSPFGFTAFIQPINLPAPDTIPSGIVRFAGWGSTSVGLLPSTPVLLQQARVAVFPNPACQALMADPEDPQMTPITPLHVCLGPVTGGIGPCSGDAGGPVAQVIDGRHELVGILGWSPPICAIPGLPSVTVRASAHIAWINAVINPNPEELKSTN</sequence>
<dbReference type="InterPro" id="IPR001314">
    <property type="entry name" value="Peptidase_S1A"/>
</dbReference>
<gene>
    <name evidence="5" type="ORF">pipiens_004085</name>
</gene>
<dbReference type="CDD" id="cd00190">
    <property type="entry name" value="Tryp_SPc"/>
    <property type="match status" value="1"/>
</dbReference>
<dbReference type="Gene3D" id="2.40.10.10">
    <property type="entry name" value="Trypsin-like serine proteases"/>
    <property type="match status" value="1"/>
</dbReference>
<dbReference type="PROSITE" id="PS50240">
    <property type="entry name" value="TRYPSIN_DOM"/>
    <property type="match status" value="1"/>
</dbReference>
<name>A0ABD1CNK4_CULPP</name>
<dbReference type="PANTHER" id="PTHR24252">
    <property type="entry name" value="ACROSIN-RELATED"/>
    <property type="match status" value="1"/>
</dbReference>
<dbReference type="PRINTS" id="PR00722">
    <property type="entry name" value="CHYMOTRYPSIN"/>
</dbReference>
<dbReference type="InterPro" id="IPR001254">
    <property type="entry name" value="Trypsin_dom"/>
</dbReference>
<keyword evidence="3" id="KW-0732">Signal</keyword>
<comment type="caution">
    <text evidence="5">The sequence shown here is derived from an EMBL/GenBank/DDBJ whole genome shotgun (WGS) entry which is preliminary data.</text>
</comment>
<dbReference type="InterPro" id="IPR009003">
    <property type="entry name" value="Peptidase_S1_PA"/>
</dbReference>
<evidence type="ECO:0000256" key="2">
    <source>
        <dbReference type="ARBA" id="ARBA00024195"/>
    </source>
</evidence>
<reference evidence="5 6" key="1">
    <citation type="submission" date="2024-05" db="EMBL/GenBank/DDBJ databases">
        <title>Culex pipiens pipiens assembly and annotation.</title>
        <authorList>
            <person name="Alout H."/>
            <person name="Durand T."/>
        </authorList>
    </citation>
    <scope>NUCLEOTIDE SEQUENCE [LARGE SCALE GENOMIC DNA]</scope>
    <source>
        <strain evidence="5">HA-2024</strain>
        <tissue evidence="5">Whole body</tissue>
    </source>
</reference>
<evidence type="ECO:0000259" key="4">
    <source>
        <dbReference type="PROSITE" id="PS50240"/>
    </source>
</evidence>
<evidence type="ECO:0000313" key="6">
    <source>
        <dbReference type="Proteomes" id="UP001562425"/>
    </source>
</evidence>
<feature type="chain" id="PRO_5044789776" description="Peptidase S1 domain-containing protein" evidence="3">
    <location>
        <begin position="20"/>
        <end position="281"/>
    </location>
</feature>
<dbReference type="PANTHER" id="PTHR24252:SF7">
    <property type="entry name" value="HYALIN"/>
    <property type="match status" value="1"/>
</dbReference>
<accession>A0ABD1CNK4</accession>
<comment type="similarity">
    <text evidence="2">Belongs to the peptidase S1 family. CLIP subfamily.</text>
</comment>
<dbReference type="InterPro" id="IPR043504">
    <property type="entry name" value="Peptidase_S1_PA_chymotrypsin"/>
</dbReference>